<keyword evidence="6" id="KW-1185">Reference proteome</keyword>
<evidence type="ECO:0000313" key="5">
    <source>
        <dbReference type="EMBL" id="KAH9836968.1"/>
    </source>
</evidence>
<dbReference type="PANTHER" id="PTHR31082">
    <property type="entry name" value="PHEROMONE-REGULATED MEMBRANE PROTEIN 10"/>
    <property type="match status" value="1"/>
</dbReference>
<feature type="transmembrane region" description="Helical" evidence="3">
    <location>
        <begin position="573"/>
        <end position="591"/>
    </location>
</feature>
<sequence>MSSSRKPSFSHTSSRPRSVNAVDVWPSTDTRTRSTSLNQDYDFKHTEASVSVPGTSNIDVPGVRSPALTGWRTDSARSIGGPEVPSPPSVYTVDSPTSSCYNTTGASNPHDYFPTPNSRPPSELRRSRSGLVVAEEETASPLSIGADELADDTYIPASASQVSAPLSGPPRPPDTSIQEVDSPASSGTRMRFGRRYDQAPTPGIYLERRRPSRASDERVVGTSHDVVEDDDVNAPRFASDHEDASGLFGDYKFGQSVNDTDYFSFRKGLAAPGSRHLNAPNAHEEVSPKSTPVEGYTPFKSYAPQERQRAEGMDQTADTIRTNDSASTTGHRDSTTSSVTLVPPPDEEKPDNGDRKGSRVFWPFGRNQSKDELEGSPPGRSKHAYREKVQKMRNGENVRPGCKRLTTTSIKREKFVMKLAKALLAFGAPSHRIESQLQSASHVLRLDARFVHFPNMIMVTFQSPQGSTNEIHFIRASGRVALTSLHRVHTVYREVLHDRLSTDEGVKKLDEILRAKPHYSIYFRCLLAFICASIICVLAFGGSLLDMFLAGAAASILQLLGLRAAAKSSVYANVYEISVSIIVSFVARGFGTVPNQIFCFSAISSGGVVLVLPGFTVLVSALELTAQNIMCGSVRMVYAVIYTLFLGFGLTIGSELFLVIVPEARKAQDITTLLESHTYHGYLLNNNASIPLAQTSGTWSFTDISQAQSRVIKGCYRDPTWPWWRQPFPWWTAFFLVPLYSFCSSLANLQAIRSAQMAAMVVFSCAAYAANRGANLVFSNRPEMVSAVGSVVIGVCGNIWSRLGGGTAFTVMVTGVLFLVPSALGNGGGLIGSYNTSSQEYSNSFDLGVRMIEVGIGVTLGLFLAAMLVYSWGGRKSGGHFGF</sequence>
<comment type="similarity">
    <text evidence="1">Belongs to the ThrE exporter (TC 2.A.79) family.</text>
</comment>
<dbReference type="PANTHER" id="PTHR31082:SF4">
    <property type="entry name" value="PHEROMONE-REGULATED MEMBRANE PROTEIN 10"/>
    <property type="match status" value="1"/>
</dbReference>
<feature type="transmembrane region" description="Helical" evidence="3">
    <location>
        <begin position="728"/>
        <end position="747"/>
    </location>
</feature>
<dbReference type="Pfam" id="PF06738">
    <property type="entry name" value="ThrE"/>
    <property type="match status" value="1"/>
</dbReference>
<evidence type="ECO:0000256" key="2">
    <source>
        <dbReference type="SAM" id="MobiDB-lite"/>
    </source>
</evidence>
<feature type="transmembrane region" description="Helical" evidence="3">
    <location>
        <begin position="808"/>
        <end position="831"/>
    </location>
</feature>
<feature type="compositionally biased region" description="Basic and acidic residues" evidence="2">
    <location>
        <begin position="346"/>
        <end position="357"/>
    </location>
</feature>
<dbReference type="GeneID" id="72004320"/>
<proteinExistence type="inferred from homology"/>
<feature type="compositionally biased region" description="Polar residues" evidence="2">
    <location>
        <begin position="175"/>
        <end position="188"/>
    </location>
</feature>
<dbReference type="EMBL" id="JADCUA010000009">
    <property type="protein sequence ID" value="KAH9836968.1"/>
    <property type="molecule type" value="Genomic_DNA"/>
</dbReference>
<feature type="compositionally biased region" description="Polar residues" evidence="2">
    <location>
        <begin position="1"/>
        <end position="17"/>
    </location>
</feature>
<evidence type="ECO:0000256" key="1">
    <source>
        <dbReference type="ARBA" id="ARBA00034125"/>
    </source>
</evidence>
<evidence type="ECO:0000256" key="3">
    <source>
        <dbReference type="SAM" id="Phobius"/>
    </source>
</evidence>
<dbReference type="InterPro" id="IPR051361">
    <property type="entry name" value="ThrE/Ser_Exporter"/>
</dbReference>
<accession>A0ABQ8KHX2</accession>
<feature type="transmembrane region" description="Helical" evidence="3">
    <location>
        <begin position="851"/>
        <end position="873"/>
    </location>
</feature>
<feature type="region of interest" description="Disordered" evidence="2">
    <location>
        <begin position="210"/>
        <end position="250"/>
    </location>
</feature>
<reference evidence="5 6" key="1">
    <citation type="journal article" date="2021" name="Environ. Microbiol.">
        <title>Gene family expansions and transcriptome signatures uncover fungal adaptations to wood decay.</title>
        <authorList>
            <person name="Hage H."/>
            <person name="Miyauchi S."/>
            <person name="Viragh M."/>
            <person name="Drula E."/>
            <person name="Min B."/>
            <person name="Chaduli D."/>
            <person name="Navarro D."/>
            <person name="Favel A."/>
            <person name="Norest M."/>
            <person name="Lesage-Meessen L."/>
            <person name="Balint B."/>
            <person name="Merenyi Z."/>
            <person name="de Eugenio L."/>
            <person name="Morin E."/>
            <person name="Martinez A.T."/>
            <person name="Baldrian P."/>
            <person name="Stursova M."/>
            <person name="Martinez M.J."/>
            <person name="Novotny C."/>
            <person name="Magnuson J.K."/>
            <person name="Spatafora J.W."/>
            <person name="Maurice S."/>
            <person name="Pangilinan J."/>
            <person name="Andreopoulos W."/>
            <person name="LaButti K."/>
            <person name="Hundley H."/>
            <person name="Na H."/>
            <person name="Kuo A."/>
            <person name="Barry K."/>
            <person name="Lipzen A."/>
            <person name="Henrissat B."/>
            <person name="Riley R."/>
            <person name="Ahrendt S."/>
            <person name="Nagy L.G."/>
            <person name="Grigoriev I.V."/>
            <person name="Martin F."/>
            <person name="Rosso M.N."/>
        </authorList>
    </citation>
    <scope>NUCLEOTIDE SEQUENCE [LARGE SCALE GENOMIC DNA]</scope>
    <source>
        <strain evidence="5 6">CIRM-BRFM 1785</strain>
    </source>
</reference>
<feature type="region of interest" description="Disordered" evidence="2">
    <location>
        <begin position="274"/>
        <end position="384"/>
    </location>
</feature>
<name>A0ABQ8KHX2_9APHY</name>
<evidence type="ECO:0000313" key="6">
    <source>
        <dbReference type="Proteomes" id="UP000814176"/>
    </source>
</evidence>
<keyword evidence="3" id="KW-1133">Transmembrane helix</keyword>
<feature type="compositionally biased region" description="Polar residues" evidence="2">
    <location>
        <begin position="48"/>
        <end position="58"/>
    </location>
</feature>
<keyword evidence="3" id="KW-0472">Membrane</keyword>
<feature type="transmembrane region" description="Helical" evidence="3">
    <location>
        <begin position="521"/>
        <end position="541"/>
    </location>
</feature>
<feature type="compositionally biased region" description="Polar residues" evidence="2">
    <location>
        <begin position="92"/>
        <end position="107"/>
    </location>
</feature>
<feature type="domain" description="Threonine/serine exporter-like N-terminal" evidence="4">
    <location>
        <begin position="415"/>
        <end position="656"/>
    </location>
</feature>
<dbReference type="Proteomes" id="UP000814176">
    <property type="component" value="Unassembled WGS sequence"/>
</dbReference>
<feature type="region of interest" description="Disordered" evidence="2">
    <location>
        <begin position="1"/>
        <end position="196"/>
    </location>
</feature>
<feature type="transmembrane region" description="Helical" evidence="3">
    <location>
        <begin position="636"/>
        <end position="661"/>
    </location>
</feature>
<dbReference type="RefSeq" id="XP_047779137.1">
    <property type="nucleotide sequence ID" value="XM_047923588.1"/>
</dbReference>
<gene>
    <name evidence="5" type="ORF">C8Q71DRAFT_756279</name>
</gene>
<feature type="compositionally biased region" description="Basic and acidic residues" evidence="2">
    <location>
        <begin position="210"/>
        <end position="219"/>
    </location>
</feature>
<feature type="transmembrane region" description="Helical" evidence="3">
    <location>
        <begin position="597"/>
        <end position="624"/>
    </location>
</feature>
<keyword evidence="3" id="KW-0812">Transmembrane</keyword>
<comment type="caution">
    <text evidence="5">The sequence shown here is derived from an EMBL/GenBank/DDBJ whole genome shotgun (WGS) entry which is preliminary data.</text>
</comment>
<evidence type="ECO:0000259" key="4">
    <source>
        <dbReference type="Pfam" id="PF06738"/>
    </source>
</evidence>
<protein>
    <recommendedName>
        <fullName evidence="4">Threonine/serine exporter-like N-terminal domain-containing protein</fullName>
    </recommendedName>
</protein>
<feature type="compositionally biased region" description="Polar residues" evidence="2">
    <location>
        <begin position="27"/>
        <end position="39"/>
    </location>
</feature>
<feature type="compositionally biased region" description="Polar residues" evidence="2">
    <location>
        <begin position="316"/>
        <end position="340"/>
    </location>
</feature>
<dbReference type="InterPro" id="IPR010619">
    <property type="entry name" value="ThrE-like_N"/>
</dbReference>
<organism evidence="5 6">
    <name type="scientific">Rhodofomes roseus</name>
    <dbReference type="NCBI Taxonomy" id="34475"/>
    <lineage>
        <taxon>Eukaryota</taxon>
        <taxon>Fungi</taxon>
        <taxon>Dikarya</taxon>
        <taxon>Basidiomycota</taxon>
        <taxon>Agaricomycotina</taxon>
        <taxon>Agaricomycetes</taxon>
        <taxon>Polyporales</taxon>
        <taxon>Rhodofomes</taxon>
    </lineage>
</organism>